<dbReference type="EMBL" id="JAAFGS010000004">
    <property type="protein sequence ID" value="NGZ76401.1"/>
    <property type="molecule type" value="Genomic_DNA"/>
</dbReference>
<feature type="domain" description="Macro" evidence="2">
    <location>
        <begin position="1"/>
        <end position="155"/>
    </location>
</feature>
<dbReference type="Gene3D" id="3.40.220.10">
    <property type="entry name" value="Leucine Aminopeptidase, subunit E, domain 1"/>
    <property type="match status" value="1"/>
</dbReference>
<evidence type="ECO:0000256" key="1">
    <source>
        <dbReference type="ARBA" id="ARBA00035885"/>
    </source>
</evidence>
<dbReference type="SUPFAM" id="SSF52949">
    <property type="entry name" value="Macro domain-like"/>
    <property type="match status" value="1"/>
</dbReference>
<dbReference type="PANTHER" id="PTHR12521">
    <property type="entry name" value="PROTEIN C6ORF130"/>
    <property type="match status" value="1"/>
</dbReference>
<dbReference type="CDD" id="cd02901">
    <property type="entry name" value="Macro_Poa1p-like"/>
    <property type="match status" value="1"/>
</dbReference>
<dbReference type="PROSITE" id="PS51154">
    <property type="entry name" value="MACRO"/>
    <property type="match status" value="1"/>
</dbReference>
<sequence>MNFTEIEGDLFALPDDYVLAHCISADAKMGKGIAAEFVRRFALEPLKAKAAAAPLEVGACYREGRVMNLVTKAKYFNKPTYASLTAAVRSLRDICERESVTKLAMPRIGSGLDRLRWEKVREIVREQFAGMEIEVRVCVLPGTEKSEPQREREQT</sequence>
<dbReference type="InterPro" id="IPR050892">
    <property type="entry name" value="ADP-ribose_metab_enzymes"/>
</dbReference>
<name>A0ABX0F617_9BACL</name>
<dbReference type="InterPro" id="IPR002589">
    <property type="entry name" value="Macro_dom"/>
</dbReference>
<comment type="caution">
    <text evidence="3">The sequence shown here is derived from an EMBL/GenBank/DDBJ whole genome shotgun (WGS) entry which is preliminary data.</text>
</comment>
<gene>
    <name evidence="3" type="ORF">GYN08_13810</name>
</gene>
<dbReference type="PANTHER" id="PTHR12521:SF0">
    <property type="entry name" value="ADP-RIBOSE GLYCOHYDROLASE OARD1"/>
    <property type="match status" value="1"/>
</dbReference>
<reference evidence="3 4" key="1">
    <citation type="submission" date="2020-01" db="EMBL/GenBank/DDBJ databases">
        <title>Polyphasic characterisation and genomic insights into a novel alkali tolerant bacterium VR-M41.</title>
        <authorList>
            <person name="Vemuluri V.R."/>
        </authorList>
    </citation>
    <scope>NUCLEOTIDE SEQUENCE [LARGE SCALE GENOMIC DNA]</scope>
    <source>
        <strain evidence="3 4">VR-M41</strain>
    </source>
</reference>
<organism evidence="3 4">
    <name type="scientific">Saccharibacillus alkalitolerans</name>
    <dbReference type="NCBI Taxonomy" id="2705290"/>
    <lineage>
        <taxon>Bacteria</taxon>
        <taxon>Bacillati</taxon>
        <taxon>Bacillota</taxon>
        <taxon>Bacilli</taxon>
        <taxon>Bacillales</taxon>
        <taxon>Paenibacillaceae</taxon>
        <taxon>Saccharibacillus</taxon>
    </lineage>
</organism>
<accession>A0ABX0F617</accession>
<evidence type="ECO:0000259" key="2">
    <source>
        <dbReference type="PROSITE" id="PS51154"/>
    </source>
</evidence>
<protein>
    <submittedName>
        <fullName evidence="3">Macro domain-containing protein</fullName>
    </submittedName>
</protein>
<proteinExistence type="predicted"/>
<evidence type="ECO:0000313" key="4">
    <source>
        <dbReference type="Proteomes" id="UP000800303"/>
    </source>
</evidence>
<dbReference type="SMART" id="SM00506">
    <property type="entry name" value="A1pp"/>
    <property type="match status" value="1"/>
</dbReference>
<keyword evidence="4" id="KW-1185">Reference proteome</keyword>
<evidence type="ECO:0000313" key="3">
    <source>
        <dbReference type="EMBL" id="NGZ76401.1"/>
    </source>
</evidence>
<dbReference type="InterPro" id="IPR043472">
    <property type="entry name" value="Macro_dom-like"/>
</dbReference>
<dbReference type="Pfam" id="PF01661">
    <property type="entry name" value="Macro"/>
    <property type="match status" value="1"/>
</dbReference>
<dbReference type="Proteomes" id="UP000800303">
    <property type="component" value="Unassembled WGS sequence"/>
</dbReference>
<comment type="catalytic activity">
    <reaction evidence="1">
        <text>an N-(ADP-alpha-D-ribosyl)-thymidine in DNA + H2O = a thymidine in DNA + ADP-D-ribose</text>
        <dbReference type="Rhea" id="RHEA:71655"/>
        <dbReference type="Rhea" id="RHEA-COMP:13556"/>
        <dbReference type="Rhea" id="RHEA-COMP:18051"/>
        <dbReference type="ChEBI" id="CHEBI:15377"/>
        <dbReference type="ChEBI" id="CHEBI:57967"/>
        <dbReference type="ChEBI" id="CHEBI:137386"/>
        <dbReference type="ChEBI" id="CHEBI:191199"/>
    </reaction>
    <physiologicalReaction direction="left-to-right" evidence="1">
        <dbReference type="Rhea" id="RHEA:71656"/>
    </physiologicalReaction>
</comment>
<dbReference type="RefSeq" id="WP_166275154.1">
    <property type="nucleotide sequence ID" value="NZ_JAAFGS010000004.1"/>
</dbReference>